<protein>
    <submittedName>
        <fullName evidence="1">Heterokaryon incompatibility protein</fullName>
    </submittedName>
</protein>
<sequence>MAQPATHSSQRPPTHQASYLFQKTTWYSASRIHHRVDGSPFLRASHIFNRAENLHADAESLVLTRFSSRMQLFAARAGARKDTAPMVDVQDQWGWS</sequence>
<comment type="caution">
    <text evidence="1">The sequence shown here is derived from an EMBL/GenBank/DDBJ whole genome shotgun (WGS) entry which is preliminary data.</text>
</comment>
<keyword evidence="2" id="KW-1185">Reference proteome</keyword>
<accession>A0A9P7U4H0</accession>
<name>A0A9P7U4H0_9PEZI</name>
<reference evidence="1" key="1">
    <citation type="submission" date="2021-05" db="EMBL/GenBank/DDBJ databases">
        <title>Comparative genomics of three Colletotrichum scovillei strains and genetic complementation revealed genes involved fungal growth and virulence on chili pepper.</title>
        <authorList>
            <person name="Hsieh D.-K."/>
            <person name="Chuang S.-C."/>
            <person name="Chen C.-Y."/>
            <person name="Chao Y.-T."/>
            <person name="Lu M.-Y.J."/>
            <person name="Lee M.-H."/>
            <person name="Shih M.-C."/>
        </authorList>
    </citation>
    <scope>NUCLEOTIDE SEQUENCE</scope>
    <source>
        <strain evidence="1">Coll-153</strain>
    </source>
</reference>
<dbReference type="EMBL" id="JAESDN010000014">
    <property type="protein sequence ID" value="KAG7041621.1"/>
    <property type="molecule type" value="Genomic_DNA"/>
</dbReference>
<proteinExistence type="predicted"/>
<dbReference type="AlphaFoldDB" id="A0A9P7U4H0"/>
<evidence type="ECO:0000313" key="1">
    <source>
        <dbReference type="EMBL" id="KAG7041621.1"/>
    </source>
</evidence>
<organism evidence="1 2">
    <name type="scientific">Colletotrichum scovillei</name>
    <dbReference type="NCBI Taxonomy" id="1209932"/>
    <lineage>
        <taxon>Eukaryota</taxon>
        <taxon>Fungi</taxon>
        <taxon>Dikarya</taxon>
        <taxon>Ascomycota</taxon>
        <taxon>Pezizomycotina</taxon>
        <taxon>Sordariomycetes</taxon>
        <taxon>Hypocreomycetidae</taxon>
        <taxon>Glomerellales</taxon>
        <taxon>Glomerellaceae</taxon>
        <taxon>Colletotrichum</taxon>
        <taxon>Colletotrichum acutatum species complex</taxon>
    </lineage>
</organism>
<dbReference type="Proteomes" id="UP000699042">
    <property type="component" value="Unassembled WGS sequence"/>
</dbReference>
<gene>
    <name evidence="1" type="ORF">JMJ77_012141</name>
</gene>
<evidence type="ECO:0000313" key="2">
    <source>
        <dbReference type="Proteomes" id="UP000699042"/>
    </source>
</evidence>